<gene>
    <name evidence="3" type="ORF">CB5_LOCUS18620</name>
</gene>
<dbReference type="InterPro" id="IPR045286">
    <property type="entry name" value="FBS1-like"/>
</dbReference>
<feature type="chain" id="PRO_5027975758" description="F-box domain-containing protein" evidence="2">
    <location>
        <begin position="21"/>
        <end position="149"/>
    </location>
</feature>
<feature type="compositionally biased region" description="Polar residues" evidence="1">
    <location>
        <begin position="61"/>
        <end position="71"/>
    </location>
</feature>
<keyword evidence="2" id="KW-0732">Signal</keyword>
<proteinExistence type="predicted"/>
<organism evidence="3">
    <name type="scientific">Ananas comosus var. bracteatus</name>
    <name type="common">red pineapple</name>
    <dbReference type="NCBI Taxonomy" id="296719"/>
    <lineage>
        <taxon>Eukaryota</taxon>
        <taxon>Viridiplantae</taxon>
        <taxon>Streptophyta</taxon>
        <taxon>Embryophyta</taxon>
        <taxon>Tracheophyta</taxon>
        <taxon>Spermatophyta</taxon>
        <taxon>Magnoliopsida</taxon>
        <taxon>Liliopsida</taxon>
        <taxon>Poales</taxon>
        <taxon>Bromeliaceae</taxon>
        <taxon>Bromelioideae</taxon>
        <taxon>Ananas</taxon>
    </lineage>
</organism>
<sequence length="149" mass="16644">MGCFFLTFSLSSHVLLPIDSLPLDTLVQVLCKLSHDELKPLLTVSRTFHNAALAAQHSHFDYSTPQRSKTSAFDRSKDREPTPDAPLLKMGSRKPRVSKLSEEDTRRVAAVLFRAGDCKRRLAFRPAWRACSLPTKREGSAVRVSNAHA</sequence>
<dbReference type="InterPro" id="IPR036047">
    <property type="entry name" value="F-box-like_dom_sf"/>
</dbReference>
<dbReference type="PANTHER" id="PTHR34049">
    <property type="entry name" value="F-BOX PROTEIN SKIP27"/>
    <property type="match status" value="1"/>
</dbReference>
<dbReference type="AlphaFoldDB" id="A0A6V7PWX7"/>
<reference evidence="3" key="1">
    <citation type="submission" date="2020-07" db="EMBL/GenBank/DDBJ databases">
        <authorList>
            <person name="Lin J."/>
        </authorList>
    </citation>
    <scope>NUCLEOTIDE SEQUENCE</scope>
</reference>
<dbReference type="PANTHER" id="PTHR34049:SF1">
    <property type="entry name" value="F-BOX PROTEIN SKIP27"/>
    <property type="match status" value="1"/>
</dbReference>
<evidence type="ECO:0008006" key="4">
    <source>
        <dbReference type="Google" id="ProtNLM"/>
    </source>
</evidence>
<dbReference type="EMBL" id="LR862153">
    <property type="protein sequence ID" value="CAD1835409.1"/>
    <property type="molecule type" value="Genomic_DNA"/>
</dbReference>
<feature type="signal peptide" evidence="2">
    <location>
        <begin position="1"/>
        <end position="20"/>
    </location>
</feature>
<name>A0A6V7PWX7_ANACO</name>
<evidence type="ECO:0000313" key="3">
    <source>
        <dbReference type="EMBL" id="CAD1835409.1"/>
    </source>
</evidence>
<evidence type="ECO:0000256" key="1">
    <source>
        <dbReference type="SAM" id="MobiDB-lite"/>
    </source>
</evidence>
<accession>A0A6V7PWX7</accession>
<dbReference type="SUPFAM" id="SSF81383">
    <property type="entry name" value="F-box domain"/>
    <property type="match status" value="1"/>
</dbReference>
<feature type="region of interest" description="Disordered" evidence="1">
    <location>
        <begin position="60"/>
        <end position="102"/>
    </location>
</feature>
<protein>
    <recommendedName>
        <fullName evidence="4">F-box domain-containing protein</fullName>
    </recommendedName>
</protein>
<feature type="compositionally biased region" description="Basic and acidic residues" evidence="1">
    <location>
        <begin position="72"/>
        <end position="82"/>
    </location>
</feature>
<evidence type="ECO:0000256" key="2">
    <source>
        <dbReference type="SAM" id="SignalP"/>
    </source>
</evidence>